<dbReference type="AlphaFoldDB" id="A0A0R2N9K7"/>
<dbReference type="GO" id="GO:0005975">
    <property type="term" value="P:carbohydrate metabolic process"/>
    <property type="evidence" value="ECO:0007669"/>
    <property type="project" value="InterPro"/>
</dbReference>
<dbReference type="SUPFAM" id="SSF51445">
    <property type="entry name" value="(Trans)glycosidases"/>
    <property type="match status" value="1"/>
</dbReference>
<dbReference type="GO" id="GO:0004553">
    <property type="term" value="F:hydrolase activity, hydrolyzing O-glycosyl compounds"/>
    <property type="evidence" value="ECO:0007669"/>
    <property type="project" value="InterPro"/>
</dbReference>
<proteinExistence type="predicted"/>
<dbReference type="EMBL" id="AYGX02000175">
    <property type="protein sequence ID" value="KRO22484.1"/>
    <property type="molecule type" value="Genomic_DNA"/>
</dbReference>
<dbReference type="InterPro" id="IPR001360">
    <property type="entry name" value="Glyco_hydro_1"/>
</dbReference>
<keyword evidence="2" id="KW-1185">Reference proteome</keyword>
<accession>A0A0R2N9K7</accession>
<evidence type="ECO:0000313" key="1">
    <source>
        <dbReference type="EMBL" id="KRO22484.1"/>
    </source>
</evidence>
<organism evidence="1 2">
    <name type="scientific">Lactiplantibacillus fabifermentans DSM 21115</name>
    <dbReference type="NCBI Taxonomy" id="1413187"/>
    <lineage>
        <taxon>Bacteria</taxon>
        <taxon>Bacillati</taxon>
        <taxon>Bacillota</taxon>
        <taxon>Bacilli</taxon>
        <taxon>Lactobacillales</taxon>
        <taxon>Lactobacillaceae</taxon>
        <taxon>Lactiplantibacillus</taxon>
    </lineage>
</organism>
<dbReference type="InterPro" id="IPR017853">
    <property type="entry name" value="GH"/>
</dbReference>
<evidence type="ECO:0008006" key="3">
    <source>
        <dbReference type="Google" id="ProtNLM"/>
    </source>
</evidence>
<dbReference type="RefSeq" id="WP_156093393.1">
    <property type="nucleotide sequence ID" value="NZ_AYGX02000175.1"/>
</dbReference>
<dbReference type="Proteomes" id="UP000050920">
    <property type="component" value="Unassembled WGS sequence"/>
</dbReference>
<evidence type="ECO:0000313" key="2">
    <source>
        <dbReference type="Proteomes" id="UP000050920"/>
    </source>
</evidence>
<protein>
    <recommendedName>
        <fullName evidence="3">6-phospho-beta-glucosidase</fullName>
    </recommendedName>
</protein>
<reference evidence="1 2" key="1">
    <citation type="journal article" date="2015" name="Genome Announc.">
        <title>Expanding the biotechnology potential of lactobacilli through comparative genomics of 213 strains and associated genera.</title>
        <authorList>
            <person name="Sun Z."/>
            <person name="Harris H.M."/>
            <person name="McCann A."/>
            <person name="Guo C."/>
            <person name="Argimon S."/>
            <person name="Zhang W."/>
            <person name="Yang X."/>
            <person name="Jeffery I.B."/>
            <person name="Cooney J.C."/>
            <person name="Kagawa T.F."/>
            <person name="Liu W."/>
            <person name="Song Y."/>
            <person name="Salvetti E."/>
            <person name="Wrobel A."/>
            <person name="Rasinkangas P."/>
            <person name="Parkhill J."/>
            <person name="Rea M.C."/>
            <person name="O'Sullivan O."/>
            <person name="Ritari J."/>
            <person name="Douillard F.P."/>
            <person name="Paul Ross R."/>
            <person name="Yang R."/>
            <person name="Briner A.E."/>
            <person name="Felis G.E."/>
            <person name="de Vos W.M."/>
            <person name="Barrangou R."/>
            <person name="Klaenhammer T.R."/>
            <person name="Caufield P.W."/>
            <person name="Cui Y."/>
            <person name="Zhang H."/>
            <person name="O'Toole P.W."/>
        </authorList>
    </citation>
    <scope>NUCLEOTIDE SEQUENCE [LARGE SCALE GENOMIC DNA]</scope>
    <source>
        <strain evidence="1 2">DSM 21115</strain>
    </source>
</reference>
<gene>
    <name evidence="1" type="ORF">DY78_GL002002</name>
</gene>
<dbReference type="Pfam" id="PF00232">
    <property type="entry name" value="Glyco_hydro_1"/>
    <property type="match status" value="1"/>
</dbReference>
<comment type="caution">
    <text evidence="1">The sequence shown here is derived from an EMBL/GenBank/DDBJ whole genome shotgun (WGS) entry which is preliminary data.</text>
</comment>
<sequence>MWHLEIDVKLKRELGMRADCFSMTWSRVIPDGVGDVNWHFMTAALGDMATIR</sequence>
<name>A0A0R2N9K7_9LACO</name>